<gene>
    <name evidence="1" type="ORF">DDB_G0275461</name>
</gene>
<sequence>MKTIIEWLPKGLKVLRLGGIISTNKLPEGLIFLYLECLSNRLLSNIEYIELGKSFHSPFDVPSTIKTFKLTSNVSGFFLYNADFNECYSLTNLEFGRSDNPNLENNNFPNS</sequence>
<dbReference type="PaxDb" id="44689-DDB0167132"/>
<dbReference type="VEuPathDB" id="AmoebaDB:DDB_G0275461"/>
<dbReference type="AlphaFoldDB" id="Q75K15"/>
<dbReference type="InParanoid" id="Q75K15"/>
<accession>Q75K15</accession>
<name>Q75K15_DICDI</name>
<keyword evidence="2" id="KW-1185">Reference proteome</keyword>
<dbReference type="KEGG" id="ddi:DDB_G0275461"/>
<accession>Q552N8</accession>
<proteinExistence type="predicted"/>
<dbReference type="GeneID" id="8620230"/>
<dbReference type="RefSeq" id="XP_643643.1">
    <property type="nucleotide sequence ID" value="XM_638551.1"/>
</dbReference>
<dbReference type="HOGENOM" id="CLU_2163168_0_0_1"/>
<dbReference type="EMBL" id="AAFI02000013">
    <property type="protein sequence ID" value="EAL69481.1"/>
    <property type="molecule type" value="Genomic_DNA"/>
</dbReference>
<organism evidence="1 2">
    <name type="scientific">Dictyostelium discoideum</name>
    <name type="common">Social amoeba</name>
    <dbReference type="NCBI Taxonomy" id="44689"/>
    <lineage>
        <taxon>Eukaryota</taxon>
        <taxon>Amoebozoa</taxon>
        <taxon>Evosea</taxon>
        <taxon>Eumycetozoa</taxon>
        <taxon>Dictyostelia</taxon>
        <taxon>Dictyosteliales</taxon>
        <taxon>Dictyosteliaceae</taxon>
        <taxon>Dictyostelium</taxon>
    </lineage>
</organism>
<evidence type="ECO:0000313" key="2">
    <source>
        <dbReference type="Proteomes" id="UP000002195"/>
    </source>
</evidence>
<comment type="caution">
    <text evidence="1">The sequence shown here is derived from an EMBL/GenBank/DDBJ whole genome shotgun (WGS) entry which is preliminary data.</text>
</comment>
<reference evidence="1 2" key="1">
    <citation type="journal article" date="2005" name="Nature">
        <title>The genome of the social amoeba Dictyostelium discoideum.</title>
        <authorList>
            <consortium name="The Dictyostelium discoideum Sequencing Consortium"/>
            <person name="Eichinger L."/>
            <person name="Pachebat J.A."/>
            <person name="Glockner G."/>
            <person name="Rajandream M.A."/>
            <person name="Sucgang R."/>
            <person name="Berriman M."/>
            <person name="Song J."/>
            <person name="Olsen R."/>
            <person name="Szafranski K."/>
            <person name="Xu Q."/>
            <person name="Tunggal B."/>
            <person name="Kummerfeld S."/>
            <person name="Madera M."/>
            <person name="Konfortov B.A."/>
            <person name="Rivero F."/>
            <person name="Bankier A.T."/>
            <person name="Lehmann R."/>
            <person name="Hamlin N."/>
            <person name="Davies R."/>
            <person name="Gaudet P."/>
            <person name="Fey P."/>
            <person name="Pilcher K."/>
            <person name="Chen G."/>
            <person name="Saunders D."/>
            <person name="Sodergren E."/>
            <person name="Davis P."/>
            <person name="Kerhornou A."/>
            <person name="Nie X."/>
            <person name="Hall N."/>
            <person name="Anjard C."/>
            <person name="Hemphill L."/>
            <person name="Bason N."/>
            <person name="Farbrother P."/>
            <person name="Desany B."/>
            <person name="Just E."/>
            <person name="Morio T."/>
            <person name="Rost R."/>
            <person name="Churcher C."/>
            <person name="Cooper J."/>
            <person name="Haydock S."/>
            <person name="van Driessche N."/>
            <person name="Cronin A."/>
            <person name="Goodhead I."/>
            <person name="Muzny D."/>
            <person name="Mourier T."/>
            <person name="Pain A."/>
            <person name="Lu M."/>
            <person name="Harper D."/>
            <person name="Lindsay R."/>
            <person name="Hauser H."/>
            <person name="James K."/>
            <person name="Quiles M."/>
            <person name="Madan Babu M."/>
            <person name="Saito T."/>
            <person name="Buchrieser C."/>
            <person name="Wardroper A."/>
            <person name="Felder M."/>
            <person name="Thangavelu M."/>
            <person name="Johnson D."/>
            <person name="Knights A."/>
            <person name="Loulseged H."/>
            <person name="Mungall K."/>
            <person name="Oliver K."/>
            <person name="Price C."/>
            <person name="Quail M.A."/>
            <person name="Urushihara H."/>
            <person name="Hernandez J."/>
            <person name="Rabbinowitsch E."/>
            <person name="Steffen D."/>
            <person name="Sanders M."/>
            <person name="Ma J."/>
            <person name="Kohara Y."/>
            <person name="Sharp S."/>
            <person name="Simmonds M."/>
            <person name="Spiegler S."/>
            <person name="Tivey A."/>
            <person name="Sugano S."/>
            <person name="White B."/>
            <person name="Walker D."/>
            <person name="Woodward J."/>
            <person name="Winckler T."/>
            <person name="Tanaka Y."/>
            <person name="Shaulsky G."/>
            <person name="Schleicher M."/>
            <person name="Weinstock G."/>
            <person name="Rosenthal A."/>
            <person name="Cox E.C."/>
            <person name="Chisholm R.L."/>
            <person name="Gibbs R."/>
            <person name="Loomis W.F."/>
            <person name="Platzer M."/>
            <person name="Kay R.R."/>
            <person name="Williams J."/>
            <person name="Dear P.H."/>
            <person name="Noegel A.A."/>
            <person name="Barrell B."/>
            <person name="Kuspa A."/>
        </authorList>
    </citation>
    <scope>NUCLEOTIDE SEQUENCE [LARGE SCALE GENOMIC DNA]</scope>
    <source>
        <strain evidence="1 2">AX4</strain>
    </source>
</reference>
<dbReference type="Proteomes" id="UP000002195">
    <property type="component" value="Unassembled WGS sequence"/>
</dbReference>
<evidence type="ECO:0000313" key="1">
    <source>
        <dbReference type="EMBL" id="EAL69481.1"/>
    </source>
</evidence>
<protein>
    <submittedName>
        <fullName evidence="1">Uncharacterized protein</fullName>
    </submittedName>
</protein>